<accession>A0AAE3AGM9</accession>
<dbReference type="AlphaFoldDB" id="A0AAE3AGM9"/>
<feature type="domain" description="AMP-dependent synthetase/ligase" evidence="2">
    <location>
        <begin position="35"/>
        <end position="423"/>
    </location>
</feature>
<reference evidence="4" key="1">
    <citation type="submission" date="2021-10" db="EMBL/GenBank/DDBJ databases">
        <title>Anaerobic single-cell dispensing facilitates the cultivation of human gut bacteria.</title>
        <authorList>
            <person name="Afrizal A."/>
        </authorList>
    </citation>
    <scope>NUCLEOTIDE SEQUENCE</scope>
    <source>
        <strain evidence="4">CLA-AA-H272</strain>
    </source>
</reference>
<dbReference type="RefSeq" id="WP_302929928.1">
    <property type="nucleotide sequence ID" value="NZ_JAJEPW010000071.1"/>
</dbReference>
<proteinExistence type="predicted"/>
<comment type="caution">
    <text evidence="4">The sequence shown here is derived from an EMBL/GenBank/DDBJ whole genome shotgun (WGS) entry which is preliminary data.</text>
</comment>
<dbReference type="EMBL" id="JAJEPW010000071">
    <property type="protein sequence ID" value="MCC2130798.1"/>
    <property type="molecule type" value="Genomic_DNA"/>
</dbReference>
<organism evidence="4 5">
    <name type="scientific">Brotocaccenecus cirricatena</name>
    <dbReference type="NCBI Taxonomy" id="3064195"/>
    <lineage>
        <taxon>Bacteria</taxon>
        <taxon>Bacillati</taxon>
        <taxon>Bacillota</taxon>
        <taxon>Clostridia</taxon>
        <taxon>Eubacteriales</taxon>
        <taxon>Oscillospiraceae</taxon>
        <taxon>Brotocaccenecus</taxon>
    </lineage>
</organism>
<feature type="domain" description="AMP-binding enzyme C-terminal" evidence="3">
    <location>
        <begin position="480"/>
        <end position="557"/>
    </location>
</feature>
<dbReference type="InterPro" id="IPR042099">
    <property type="entry name" value="ANL_N_sf"/>
</dbReference>
<dbReference type="GO" id="GO:0016877">
    <property type="term" value="F:ligase activity, forming carbon-sulfur bonds"/>
    <property type="evidence" value="ECO:0007669"/>
    <property type="project" value="UniProtKB-ARBA"/>
</dbReference>
<gene>
    <name evidence="4" type="ORF">LKD37_15015</name>
</gene>
<dbReference type="InterPro" id="IPR000873">
    <property type="entry name" value="AMP-dep_synth/lig_dom"/>
</dbReference>
<name>A0AAE3AGM9_9FIRM</name>
<dbReference type="SUPFAM" id="SSF56801">
    <property type="entry name" value="Acetyl-CoA synthetase-like"/>
    <property type="match status" value="1"/>
</dbReference>
<evidence type="ECO:0000259" key="2">
    <source>
        <dbReference type="Pfam" id="PF00501"/>
    </source>
</evidence>
<dbReference type="PANTHER" id="PTHR43767:SF12">
    <property type="entry name" value="AMP-DEPENDENT SYNTHETASE AND LIGASE"/>
    <property type="match status" value="1"/>
</dbReference>
<dbReference type="Gene3D" id="3.40.50.12780">
    <property type="entry name" value="N-terminal domain of ligase-like"/>
    <property type="match status" value="1"/>
</dbReference>
<dbReference type="Proteomes" id="UP001199319">
    <property type="component" value="Unassembled WGS sequence"/>
</dbReference>
<evidence type="ECO:0000256" key="1">
    <source>
        <dbReference type="SAM" id="MobiDB-lite"/>
    </source>
</evidence>
<dbReference type="PANTHER" id="PTHR43767">
    <property type="entry name" value="LONG-CHAIN-FATTY-ACID--COA LIGASE"/>
    <property type="match status" value="1"/>
</dbReference>
<dbReference type="InterPro" id="IPR050237">
    <property type="entry name" value="ATP-dep_AMP-bd_enzyme"/>
</dbReference>
<sequence>MSKAAQVKAPWLNSRDPEVPATLNYSTLSMCGRVEEMVRRYPDYIAYEFMGKCTTYAEMWKKINACAKSLKAIGIREGDKVTICMPNAPQTLCMFYAVNMVGAIANMVHPLSAESEIAFYLRDSGSVAAITLDQFYPKFESVRKAVDLPCLIVTSVADELKPLLKVGYKLTEGRKNPKIPAGRAGVLSWKEFLRRGEYVEIYQVRRKAEDPAAILYSGGTTGVTKGILLSNRNFNALAAQIIATNPFFRPGHKMLAIMPMFHGFGLGVSIHSMVANGGHCILIPRFTAQSYAELIKKHKPNLIAGVPSLFEALLRVKEIEGADLSCLLGVFSGGDSLSVELKKRFDAFLKEHGASITVREGYGTTECVTASCLTPIHKQKEGSIGIPFPDTYYKIVKPGTQEEVPYGEEGEICLTGPTMMLEYVNHPEETAQTKQTHADGLTWVHTGDLGMMDEEGFIYFRQRIKRMIVTNGYNVYPSQLENILEGHEYVHLSCVIGIKDPIKMQRVKAFVVLKPGYVPTEACKQELMDYCRKHIAKYAMPSDIEFREELPKTLVGKVAYRVLEEEENAKLDAKAAENAKIDAQRRQLEEERKAAVQERKAKKAAEAKEAAKEAKEAAREAAKETETPKE</sequence>
<dbReference type="InterPro" id="IPR025110">
    <property type="entry name" value="AMP-bd_C"/>
</dbReference>
<evidence type="ECO:0000313" key="5">
    <source>
        <dbReference type="Proteomes" id="UP001199319"/>
    </source>
</evidence>
<dbReference type="Gene3D" id="3.30.300.30">
    <property type="match status" value="1"/>
</dbReference>
<dbReference type="Pfam" id="PF00501">
    <property type="entry name" value="AMP-binding"/>
    <property type="match status" value="1"/>
</dbReference>
<dbReference type="Pfam" id="PF13193">
    <property type="entry name" value="AMP-binding_C"/>
    <property type="match status" value="1"/>
</dbReference>
<feature type="region of interest" description="Disordered" evidence="1">
    <location>
        <begin position="586"/>
        <end position="630"/>
    </location>
</feature>
<keyword evidence="5" id="KW-1185">Reference proteome</keyword>
<protein>
    <submittedName>
        <fullName evidence="4">AMP-binding protein</fullName>
    </submittedName>
</protein>
<evidence type="ECO:0000313" key="4">
    <source>
        <dbReference type="EMBL" id="MCC2130798.1"/>
    </source>
</evidence>
<evidence type="ECO:0000259" key="3">
    <source>
        <dbReference type="Pfam" id="PF13193"/>
    </source>
</evidence>
<dbReference type="InterPro" id="IPR045851">
    <property type="entry name" value="AMP-bd_C_sf"/>
</dbReference>